<dbReference type="Proteomes" id="UP000199149">
    <property type="component" value="Unassembled WGS sequence"/>
</dbReference>
<dbReference type="AlphaFoldDB" id="A0A1I5B0P7"/>
<feature type="domain" description="HNH nuclease" evidence="1">
    <location>
        <begin position="65"/>
        <end position="125"/>
    </location>
</feature>
<dbReference type="InterPro" id="IPR003615">
    <property type="entry name" value="HNH_nuc"/>
</dbReference>
<dbReference type="Pfam" id="PF13391">
    <property type="entry name" value="HNH_2"/>
    <property type="match status" value="1"/>
</dbReference>
<organism evidence="2 3">
    <name type="scientific">Algoriella xinjiangensis</name>
    <dbReference type="NCBI Taxonomy" id="684065"/>
    <lineage>
        <taxon>Bacteria</taxon>
        <taxon>Pseudomonadati</taxon>
        <taxon>Bacteroidota</taxon>
        <taxon>Flavobacteriia</taxon>
        <taxon>Flavobacteriales</taxon>
        <taxon>Weeksellaceae</taxon>
        <taxon>Algoriella</taxon>
    </lineage>
</organism>
<sequence length="290" mass="33645">MTFFLNLFNKLAFAYCVAKLKLVASISVTNAKPRTVSGKLTENPERMAITDKTRKNLWAKSGNRCSICKIELFNNEKNKDEFNIGEECHIISGKLNGPRYKENLKDYDDFGNLILLCRNHHKEIDELTETYTEDLLRYMKLNHENWVKTTINNAINKEKENKPKFLTRITSGKELLNIISDCHGYRNDYDEIENEEDAKYIGSVFQELSDYGDISGMVEAYDKVQMGFQLNELLKELDEKGYFIFGEKGIEKMKFSNGESDNWKVATLIIKKKESIEIIKFDLDEQKASH</sequence>
<keyword evidence="3" id="KW-1185">Reference proteome</keyword>
<gene>
    <name evidence="2" type="ORF">SAMN05421738_1202</name>
</gene>
<proteinExistence type="predicted"/>
<evidence type="ECO:0000313" key="2">
    <source>
        <dbReference type="EMBL" id="SFN68274.1"/>
    </source>
</evidence>
<evidence type="ECO:0000259" key="1">
    <source>
        <dbReference type="Pfam" id="PF13391"/>
    </source>
</evidence>
<evidence type="ECO:0000313" key="3">
    <source>
        <dbReference type="Proteomes" id="UP000199149"/>
    </source>
</evidence>
<protein>
    <recommendedName>
        <fullName evidence="1">HNH nuclease domain-containing protein</fullName>
    </recommendedName>
</protein>
<dbReference type="RefSeq" id="WP_143080492.1">
    <property type="nucleotide sequence ID" value="NZ_FOUZ01000020.1"/>
</dbReference>
<accession>A0A1I5B0P7</accession>
<dbReference type="OrthoDB" id="5379188at2"/>
<reference evidence="3" key="1">
    <citation type="submission" date="2016-10" db="EMBL/GenBank/DDBJ databases">
        <authorList>
            <person name="Varghese N."/>
            <person name="Submissions S."/>
        </authorList>
    </citation>
    <scope>NUCLEOTIDE SEQUENCE [LARGE SCALE GENOMIC DNA]</scope>
    <source>
        <strain evidence="3">XJ109</strain>
    </source>
</reference>
<dbReference type="EMBL" id="FOUZ01000020">
    <property type="protein sequence ID" value="SFN68274.1"/>
    <property type="molecule type" value="Genomic_DNA"/>
</dbReference>
<dbReference type="STRING" id="684065.SAMN05421738_1202"/>
<dbReference type="CDD" id="cd00085">
    <property type="entry name" value="HNHc"/>
    <property type="match status" value="1"/>
</dbReference>
<name>A0A1I5B0P7_9FLAO</name>